<dbReference type="PANTHER" id="PTHR28165:SF1">
    <property type="entry name" value="NON-CLASSICAL EXPORT PROTEIN 2-RELATED"/>
    <property type="match status" value="1"/>
</dbReference>
<evidence type="ECO:0000256" key="3">
    <source>
        <dbReference type="ARBA" id="ARBA00022989"/>
    </source>
</evidence>
<keyword evidence="4 5" id="KW-0472">Membrane</keyword>
<dbReference type="OrthoDB" id="5423111at2759"/>
<comment type="caution">
    <text evidence="7">The sequence shown here is derived from an EMBL/GenBank/DDBJ whole genome shotgun (WGS) entry which is preliminary data.</text>
</comment>
<feature type="domain" description="MARVEL" evidence="6">
    <location>
        <begin position="7"/>
        <end position="144"/>
    </location>
</feature>
<name>A0A9P4PQT8_9PLEO</name>
<reference evidence="7" key="1">
    <citation type="journal article" date="2020" name="Stud. Mycol.">
        <title>101 Dothideomycetes genomes: a test case for predicting lifestyles and emergence of pathogens.</title>
        <authorList>
            <person name="Haridas S."/>
            <person name="Albert R."/>
            <person name="Binder M."/>
            <person name="Bloem J."/>
            <person name="Labutti K."/>
            <person name="Salamov A."/>
            <person name="Andreopoulos B."/>
            <person name="Baker S."/>
            <person name="Barry K."/>
            <person name="Bills G."/>
            <person name="Bluhm B."/>
            <person name="Cannon C."/>
            <person name="Castanera R."/>
            <person name="Culley D."/>
            <person name="Daum C."/>
            <person name="Ezra D."/>
            <person name="Gonzalez J."/>
            <person name="Henrissat B."/>
            <person name="Kuo A."/>
            <person name="Liang C."/>
            <person name="Lipzen A."/>
            <person name="Lutzoni F."/>
            <person name="Magnuson J."/>
            <person name="Mondo S."/>
            <person name="Nolan M."/>
            <person name="Ohm R."/>
            <person name="Pangilinan J."/>
            <person name="Park H.-J."/>
            <person name="Ramirez L."/>
            <person name="Alfaro M."/>
            <person name="Sun H."/>
            <person name="Tritt A."/>
            <person name="Yoshinaga Y."/>
            <person name="Zwiers L.-H."/>
            <person name="Turgeon B."/>
            <person name="Goodwin S."/>
            <person name="Spatafora J."/>
            <person name="Crous P."/>
            <person name="Grigoriev I."/>
        </authorList>
    </citation>
    <scope>NUCLEOTIDE SEQUENCE</scope>
    <source>
        <strain evidence="7">CBS 690.94</strain>
    </source>
</reference>
<dbReference type="InterPro" id="IPR008253">
    <property type="entry name" value="Marvel"/>
</dbReference>
<feature type="transmembrane region" description="Helical" evidence="5">
    <location>
        <begin position="129"/>
        <end position="147"/>
    </location>
</feature>
<evidence type="ECO:0000256" key="4">
    <source>
        <dbReference type="ARBA" id="ARBA00023136"/>
    </source>
</evidence>
<gene>
    <name evidence="7" type="ORF">P171DRAFT_427783</name>
</gene>
<keyword evidence="3 5" id="KW-1133">Transmembrane helix</keyword>
<evidence type="ECO:0000313" key="7">
    <source>
        <dbReference type="EMBL" id="KAF2449605.1"/>
    </source>
</evidence>
<dbReference type="GO" id="GO:0072659">
    <property type="term" value="P:protein localization to plasma membrane"/>
    <property type="evidence" value="ECO:0007669"/>
    <property type="project" value="TreeGrafter"/>
</dbReference>
<dbReference type="GO" id="GO:0005886">
    <property type="term" value="C:plasma membrane"/>
    <property type="evidence" value="ECO:0007669"/>
    <property type="project" value="TreeGrafter"/>
</dbReference>
<evidence type="ECO:0000256" key="1">
    <source>
        <dbReference type="ARBA" id="ARBA00004141"/>
    </source>
</evidence>
<dbReference type="PANTHER" id="PTHR28165">
    <property type="entry name" value="NON-CLASSICAL EXPORT PROTEIN 2-RELATED"/>
    <property type="match status" value="1"/>
</dbReference>
<keyword evidence="8" id="KW-1185">Reference proteome</keyword>
<accession>A0A9P4PQT8</accession>
<dbReference type="AlphaFoldDB" id="A0A9P4PQT8"/>
<dbReference type="GO" id="GO:0032126">
    <property type="term" value="C:eisosome"/>
    <property type="evidence" value="ECO:0007669"/>
    <property type="project" value="TreeGrafter"/>
</dbReference>
<dbReference type="Proteomes" id="UP000799764">
    <property type="component" value="Unassembled WGS sequence"/>
</dbReference>
<evidence type="ECO:0000259" key="6">
    <source>
        <dbReference type="Pfam" id="PF01284"/>
    </source>
</evidence>
<feature type="transmembrane region" description="Helical" evidence="5">
    <location>
        <begin position="12"/>
        <end position="33"/>
    </location>
</feature>
<evidence type="ECO:0000256" key="5">
    <source>
        <dbReference type="SAM" id="Phobius"/>
    </source>
</evidence>
<dbReference type="EMBL" id="MU001494">
    <property type="protein sequence ID" value="KAF2449605.1"/>
    <property type="molecule type" value="Genomic_DNA"/>
</dbReference>
<evidence type="ECO:0000313" key="8">
    <source>
        <dbReference type="Proteomes" id="UP000799764"/>
    </source>
</evidence>
<keyword evidence="2 5" id="KW-0812">Transmembrane</keyword>
<protein>
    <recommendedName>
        <fullName evidence="6">MARVEL domain-containing protein</fullName>
    </recommendedName>
</protein>
<sequence>MVSKALNIGLRSWQFFCSVIIMALVGNMIATAYRGNSAMVNYDMFVAVFGMLSLLYLLPTSFLDSYSMPLVSMVLDVLNVIFWFCAAVATAAYLHVHSCSNRSYTLSNHITNGSPNTEKRCREAQASTAFFWFGWAAWVASMVFSIISGRSSGANLRGGIRRGPAMSQV</sequence>
<organism evidence="7 8">
    <name type="scientific">Karstenula rhodostoma CBS 690.94</name>
    <dbReference type="NCBI Taxonomy" id="1392251"/>
    <lineage>
        <taxon>Eukaryota</taxon>
        <taxon>Fungi</taxon>
        <taxon>Dikarya</taxon>
        <taxon>Ascomycota</taxon>
        <taxon>Pezizomycotina</taxon>
        <taxon>Dothideomycetes</taxon>
        <taxon>Pleosporomycetidae</taxon>
        <taxon>Pleosporales</taxon>
        <taxon>Massarineae</taxon>
        <taxon>Didymosphaeriaceae</taxon>
        <taxon>Karstenula</taxon>
    </lineage>
</organism>
<dbReference type="Pfam" id="PF01284">
    <property type="entry name" value="MARVEL"/>
    <property type="match status" value="1"/>
</dbReference>
<dbReference type="GO" id="GO:0070941">
    <property type="term" value="P:eisosome assembly"/>
    <property type="evidence" value="ECO:0007669"/>
    <property type="project" value="TreeGrafter"/>
</dbReference>
<evidence type="ECO:0000256" key="2">
    <source>
        <dbReference type="ARBA" id="ARBA00022692"/>
    </source>
</evidence>
<comment type="subcellular location">
    <subcellularLocation>
        <location evidence="1">Membrane</location>
        <topology evidence="1">Multi-pass membrane protein</topology>
    </subcellularLocation>
</comment>
<feature type="transmembrane region" description="Helical" evidence="5">
    <location>
        <begin position="70"/>
        <end position="94"/>
    </location>
</feature>
<dbReference type="InterPro" id="IPR052649">
    <property type="entry name" value="NCE102-like"/>
</dbReference>
<proteinExistence type="predicted"/>
<feature type="transmembrane region" description="Helical" evidence="5">
    <location>
        <begin position="40"/>
        <end position="58"/>
    </location>
</feature>